<dbReference type="EMBL" id="CAQM01000120">
    <property type="protein sequence ID" value="CCQ60268.1"/>
    <property type="molecule type" value="Genomic_DNA"/>
</dbReference>
<evidence type="ECO:0000313" key="1">
    <source>
        <dbReference type="EMBL" id="CCQ60268.1"/>
    </source>
</evidence>
<reference evidence="1 2" key="2">
    <citation type="submission" date="2013-09" db="EMBL/GenBank/DDBJ databases">
        <title>Whole genome comparison of six Crocosphaera watsonii strains with differing phenotypes.</title>
        <authorList>
            <person name="Bench S.R."/>
            <person name="Heller P."/>
            <person name="Frank I."/>
            <person name="Arciniega M."/>
            <person name="Shilova I.N."/>
            <person name="Zehr J.P."/>
        </authorList>
    </citation>
    <scope>NUCLEOTIDE SEQUENCE [LARGE SCALE GENOMIC DNA]</scope>
    <source>
        <strain evidence="1 2">WH 0401</strain>
    </source>
</reference>
<protein>
    <submittedName>
        <fullName evidence="1">Uncharacterized protein</fullName>
    </submittedName>
</protein>
<organism evidence="1 2">
    <name type="scientific">Crocosphaera watsonii WH 0401</name>
    <dbReference type="NCBI Taxonomy" id="555881"/>
    <lineage>
        <taxon>Bacteria</taxon>
        <taxon>Bacillati</taxon>
        <taxon>Cyanobacteriota</taxon>
        <taxon>Cyanophyceae</taxon>
        <taxon>Oscillatoriophycideae</taxon>
        <taxon>Chroococcales</taxon>
        <taxon>Aphanothecaceae</taxon>
        <taxon>Crocosphaera</taxon>
    </lineage>
</organism>
<dbReference type="Proteomes" id="UP000018198">
    <property type="component" value="Unassembled WGS sequence"/>
</dbReference>
<evidence type="ECO:0000313" key="2">
    <source>
        <dbReference type="Proteomes" id="UP000018198"/>
    </source>
</evidence>
<accession>T2J331</accession>
<comment type="caution">
    <text evidence="1">The sequence shown here is derived from an EMBL/GenBank/DDBJ whole genome shotgun (WGS) entry which is preliminary data.</text>
</comment>
<reference evidence="1 2" key="1">
    <citation type="submission" date="2013-01" db="EMBL/GenBank/DDBJ databases">
        <authorList>
            <person name="Bench S."/>
        </authorList>
    </citation>
    <scope>NUCLEOTIDE SEQUENCE [LARGE SCALE GENOMIC DNA]</scope>
    <source>
        <strain evidence="1 2">WH 0401</strain>
    </source>
</reference>
<proteinExistence type="predicted"/>
<gene>
    <name evidence="1" type="ORF">CWATWH0401_253</name>
</gene>
<sequence length="70" mass="8198">MLPASVDSQWREKMSQFAEEGTESLYQAIETELEWLEVPYGNIVVLLPTIMHGNRINQEATTRWTFNYSF</sequence>
<name>T2J331_CROWT</name>
<dbReference type="AlphaFoldDB" id="T2J331"/>